<evidence type="ECO:0000256" key="4">
    <source>
        <dbReference type="ARBA" id="ARBA00022763"/>
    </source>
</evidence>
<accession>A0A2H3JEP4</accession>
<evidence type="ECO:0000313" key="11">
    <source>
        <dbReference type="EMBL" id="PCH40015.1"/>
    </source>
</evidence>
<evidence type="ECO:0000256" key="5">
    <source>
        <dbReference type="ARBA" id="ARBA00022990"/>
    </source>
</evidence>
<evidence type="ECO:0000256" key="2">
    <source>
        <dbReference type="ARBA" id="ARBA00013184"/>
    </source>
</evidence>
<comment type="subcellular location">
    <subcellularLocation>
        <location evidence="1">Nucleus</location>
    </subcellularLocation>
</comment>
<evidence type="ECO:0000256" key="10">
    <source>
        <dbReference type="SAM" id="MobiDB-lite"/>
    </source>
</evidence>
<feature type="region of interest" description="Disordered" evidence="10">
    <location>
        <begin position="503"/>
        <end position="545"/>
    </location>
</feature>
<keyword evidence="6" id="KW-0805">Transcription regulation</keyword>
<sequence>MHSLLAMATPSSSTQVNLRDHLLAALKALPGSREFHLHVLVSSPRRCSELFPYARPRPRVYLQDIFVLLSEQPLPASDAPSSPGTSAEASSDQPARVLVTAIEASLYTLPAASSAILYVSKVDSSGHAAHPSPTSALVRAFLAFHADPRTRPVRAAHLWVQLFARAQAQYLFPNSAAFAGKRPLTDVRLCAWWRRVLGDVGAALHARDGVRVGMWYVLPGYSELEAMHSLRVSGAEPGAEGQARGPRWVYGHPYAQTDVPLPCAGAGDAGAHANLGMFIPCFDDDPKARFMDEIAYTTEHAGVSSPRAKRRRGVRADSDDEREKERDKDRDGVLGELGKVSVAEFWERMSFRQECVAGIVTGFFTLVVSSAIPDPPPAPDVSSISTVSPSHPVTPLSPTRLTAAGAPLSPVKITPSPARKPLSAHKPLSGAVGGASATDASVRAQPGGAGQVAPHLVRRVIAALMNHHEFSTAERAARATATLEEAIRGLCERPAGALLDVPTAAEPDARPPAAPSTPPRRAARLPEVTSPGAESEAGGEEQEPVASLETYRAHIYGSVVVRNPALPRRGGDEGAGNAGSGQGQEAAAPKVTVLAVRKKRKAA</sequence>
<gene>
    <name evidence="11" type="ORF">WOLCODRAFT_136611</name>
</gene>
<dbReference type="AlphaFoldDB" id="A0A2H3JEP4"/>
<evidence type="ECO:0000256" key="6">
    <source>
        <dbReference type="ARBA" id="ARBA00023015"/>
    </source>
</evidence>
<keyword evidence="7" id="KW-0804">Transcription</keyword>
<name>A0A2H3JEP4_WOLCO</name>
<feature type="compositionally biased region" description="Gly residues" evidence="10">
    <location>
        <begin position="573"/>
        <end position="582"/>
    </location>
</feature>
<protein>
    <recommendedName>
        <fullName evidence="2">histone acetyltransferase</fullName>
        <ecNumber evidence="2">2.3.1.48</ecNumber>
    </recommendedName>
</protein>
<dbReference type="GO" id="GO:0032931">
    <property type="term" value="F:histone H3K56 acetyltransferase activity"/>
    <property type="evidence" value="ECO:0007669"/>
    <property type="project" value="TreeGrafter"/>
</dbReference>
<dbReference type="GO" id="GO:0006974">
    <property type="term" value="P:DNA damage response"/>
    <property type="evidence" value="ECO:0007669"/>
    <property type="project" value="UniProtKB-KW"/>
</dbReference>
<dbReference type="Proteomes" id="UP000218811">
    <property type="component" value="Unassembled WGS sequence"/>
</dbReference>
<dbReference type="GO" id="GO:0005634">
    <property type="term" value="C:nucleus"/>
    <property type="evidence" value="ECO:0007669"/>
    <property type="project" value="UniProtKB-SubCell"/>
</dbReference>
<feature type="region of interest" description="Disordered" evidence="10">
    <location>
        <begin position="301"/>
        <end position="330"/>
    </location>
</feature>
<dbReference type="EMBL" id="KB468053">
    <property type="protein sequence ID" value="PCH40015.1"/>
    <property type="molecule type" value="Genomic_DNA"/>
</dbReference>
<dbReference type="OrthoDB" id="3361892at2759"/>
<evidence type="ECO:0000256" key="7">
    <source>
        <dbReference type="ARBA" id="ARBA00023163"/>
    </source>
</evidence>
<evidence type="ECO:0000256" key="1">
    <source>
        <dbReference type="ARBA" id="ARBA00004123"/>
    </source>
</evidence>
<dbReference type="InterPro" id="IPR016849">
    <property type="entry name" value="Rtt109"/>
</dbReference>
<evidence type="ECO:0000256" key="3">
    <source>
        <dbReference type="ARBA" id="ARBA00022679"/>
    </source>
</evidence>
<keyword evidence="8" id="KW-0539">Nucleus</keyword>
<dbReference type="Pfam" id="PF08214">
    <property type="entry name" value="HAT_KAT11"/>
    <property type="match status" value="1"/>
</dbReference>
<dbReference type="InterPro" id="IPR013178">
    <property type="entry name" value="Histone_AcTrfase_Rtt109/CBP"/>
</dbReference>
<feature type="compositionally biased region" description="Basic and acidic residues" evidence="10">
    <location>
        <begin position="314"/>
        <end position="330"/>
    </location>
</feature>
<dbReference type="SMART" id="SM01250">
    <property type="entry name" value="KAT11"/>
    <property type="match status" value="1"/>
</dbReference>
<dbReference type="EC" id="2.3.1.48" evidence="2"/>
<dbReference type="STRING" id="742152.A0A2H3JEP4"/>
<keyword evidence="5" id="KW-0007">Acetylation</keyword>
<evidence type="ECO:0000256" key="9">
    <source>
        <dbReference type="ARBA" id="ARBA00048940"/>
    </source>
</evidence>
<dbReference type="InterPro" id="IPR051236">
    <property type="entry name" value="HAT_RTT109-like"/>
</dbReference>
<comment type="catalytic activity">
    <reaction evidence="9">
        <text>L-lysyl-[histone] + acetyl-CoA = N(6)-acetyl-L-lysyl-[histone] + CoA + H(+)</text>
        <dbReference type="Rhea" id="RHEA:21992"/>
        <dbReference type="Rhea" id="RHEA-COMP:9845"/>
        <dbReference type="Rhea" id="RHEA-COMP:11338"/>
        <dbReference type="ChEBI" id="CHEBI:15378"/>
        <dbReference type="ChEBI" id="CHEBI:29969"/>
        <dbReference type="ChEBI" id="CHEBI:57287"/>
        <dbReference type="ChEBI" id="CHEBI:57288"/>
        <dbReference type="ChEBI" id="CHEBI:61930"/>
        <dbReference type="EC" id="2.3.1.48"/>
    </reaction>
    <physiologicalReaction direction="left-to-right" evidence="9">
        <dbReference type="Rhea" id="RHEA:21993"/>
    </physiologicalReaction>
</comment>
<keyword evidence="12" id="KW-1185">Reference proteome</keyword>
<evidence type="ECO:0000256" key="8">
    <source>
        <dbReference type="ARBA" id="ARBA00023242"/>
    </source>
</evidence>
<dbReference type="PANTHER" id="PTHR31571:SF2">
    <property type="entry name" value="HISTONE ACETYLTRANSFERASE RTT109"/>
    <property type="match status" value="1"/>
</dbReference>
<evidence type="ECO:0000313" key="12">
    <source>
        <dbReference type="Proteomes" id="UP000218811"/>
    </source>
</evidence>
<proteinExistence type="predicted"/>
<dbReference type="GO" id="GO:0006355">
    <property type="term" value="P:regulation of DNA-templated transcription"/>
    <property type="evidence" value="ECO:0007669"/>
    <property type="project" value="InterPro"/>
</dbReference>
<feature type="region of interest" description="Disordered" evidence="10">
    <location>
        <begin position="413"/>
        <end position="451"/>
    </location>
</feature>
<reference evidence="11 12" key="1">
    <citation type="journal article" date="2012" name="Science">
        <title>The Paleozoic origin of enzymatic lignin decomposition reconstructed from 31 fungal genomes.</title>
        <authorList>
            <person name="Floudas D."/>
            <person name="Binder M."/>
            <person name="Riley R."/>
            <person name="Barry K."/>
            <person name="Blanchette R.A."/>
            <person name="Henrissat B."/>
            <person name="Martinez A.T."/>
            <person name="Otillar R."/>
            <person name="Spatafora J.W."/>
            <person name="Yadav J.S."/>
            <person name="Aerts A."/>
            <person name="Benoit I."/>
            <person name="Boyd A."/>
            <person name="Carlson A."/>
            <person name="Copeland A."/>
            <person name="Coutinho P.M."/>
            <person name="de Vries R.P."/>
            <person name="Ferreira P."/>
            <person name="Findley K."/>
            <person name="Foster B."/>
            <person name="Gaskell J."/>
            <person name="Glotzer D."/>
            <person name="Gorecki P."/>
            <person name="Heitman J."/>
            <person name="Hesse C."/>
            <person name="Hori C."/>
            <person name="Igarashi K."/>
            <person name="Jurgens J.A."/>
            <person name="Kallen N."/>
            <person name="Kersten P."/>
            <person name="Kohler A."/>
            <person name="Kuees U."/>
            <person name="Kumar T.K.A."/>
            <person name="Kuo A."/>
            <person name="LaButti K."/>
            <person name="Larrondo L.F."/>
            <person name="Lindquist E."/>
            <person name="Ling A."/>
            <person name="Lombard V."/>
            <person name="Lucas S."/>
            <person name="Lundell T."/>
            <person name="Martin R."/>
            <person name="McLaughlin D.J."/>
            <person name="Morgenstern I."/>
            <person name="Morin E."/>
            <person name="Murat C."/>
            <person name="Nagy L.G."/>
            <person name="Nolan M."/>
            <person name="Ohm R.A."/>
            <person name="Patyshakuliyeva A."/>
            <person name="Rokas A."/>
            <person name="Ruiz-Duenas F.J."/>
            <person name="Sabat G."/>
            <person name="Salamov A."/>
            <person name="Samejima M."/>
            <person name="Schmutz J."/>
            <person name="Slot J.C."/>
            <person name="St John F."/>
            <person name="Stenlid J."/>
            <person name="Sun H."/>
            <person name="Sun S."/>
            <person name="Syed K."/>
            <person name="Tsang A."/>
            <person name="Wiebenga A."/>
            <person name="Young D."/>
            <person name="Pisabarro A."/>
            <person name="Eastwood D.C."/>
            <person name="Martin F."/>
            <person name="Cullen D."/>
            <person name="Grigoriev I.V."/>
            <person name="Hibbett D.S."/>
        </authorList>
    </citation>
    <scope>NUCLEOTIDE SEQUENCE [LARGE SCALE GENOMIC DNA]</scope>
    <source>
        <strain evidence="11 12">MD-104</strain>
    </source>
</reference>
<dbReference type="PANTHER" id="PTHR31571">
    <property type="entry name" value="ALTERED INHERITANCE OF MITOCHONDRIA PROTEIN 6"/>
    <property type="match status" value="1"/>
</dbReference>
<keyword evidence="3" id="KW-0808">Transferase</keyword>
<dbReference type="OMA" id="LMNHHEF"/>
<dbReference type="PROSITE" id="PS51728">
    <property type="entry name" value="RTT109_HAT"/>
    <property type="match status" value="1"/>
</dbReference>
<organism evidence="11 12">
    <name type="scientific">Wolfiporia cocos (strain MD-104)</name>
    <name type="common">Brown rot fungus</name>
    <dbReference type="NCBI Taxonomy" id="742152"/>
    <lineage>
        <taxon>Eukaryota</taxon>
        <taxon>Fungi</taxon>
        <taxon>Dikarya</taxon>
        <taxon>Basidiomycota</taxon>
        <taxon>Agaricomycotina</taxon>
        <taxon>Agaricomycetes</taxon>
        <taxon>Polyporales</taxon>
        <taxon>Phaeolaceae</taxon>
        <taxon>Wolfiporia</taxon>
    </lineage>
</organism>
<keyword evidence="4" id="KW-0227">DNA damage</keyword>
<feature type="region of interest" description="Disordered" evidence="10">
    <location>
        <begin position="564"/>
        <end position="603"/>
    </location>
</feature>